<evidence type="ECO:0000313" key="6">
    <source>
        <dbReference type="Proteomes" id="UP000054516"/>
    </source>
</evidence>
<dbReference type="OMA" id="DACPHIS"/>
<dbReference type="AlphaFoldDB" id="A0A1W2TGT8"/>
<dbReference type="OrthoDB" id="20368at2759"/>
<keyword evidence="6" id="KW-1185">Reference proteome</keyword>
<dbReference type="GO" id="GO:0016740">
    <property type="term" value="F:transferase activity"/>
    <property type="evidence" value="ECO:0007669"/>
    <property type="project" value="UniProtKB-KW"/>
</dbReference>
<dbReference type="EMBL" id="DF977472">
    <property type="protein sequence ID" value="GAP87314.2"/>
    <property type="molecule type" value="Genomic_DNA"/>
</dbReference>
<proteinExistence type="predicted"/>
<organism evidence="5">
    <name type="scientific">Rosellinia necatrix</name>
    <name type="common">White root-rot fungus</name>
    <dbReference type="NCBI Taxonomy" id="77044"/>
    <lineage>
        <taxon>Eukaryota</taxon>
        <taxon>Fungi</taxon>
        <taxon>Dikarya</taxon>
        <taxon>Ascomycota</taxon>
        <taxon>Pezizomycotina</taxon>
        <taxon>Sordariomycetes</taxon>
        <taxon>Xylariomycetidae</taxon>
        <taxon>Xylariales</taxon>
        <taxon>Xylariaceae</taxon>
        <taxon>Rosellinia</taxon>
    </lineage>
</organism>
<evidence type="ECO:0000256" key="4">
    <source>
        <dbReference type="SAM" id="MobiDB-lite"/>
    </source>
</evidence>
<dbReference type="Gene3D" id="3.40.50.11350">
    <property type="match status" value="1"/>
</dbReference>
<dbReference type="GO" id="GO:0006004">
    <property type="term" value="P:fucose metabolic process"/>
    <property type="evidence" value="ECO:0007669"/>
    <property type="project" value="UniProtKB-KW"/>
</dbReference>
<accession>A0A1W2TGT8</accession>
<evidence type="ECO:0000313" key="5">
    <source>
        <dbReference type="EMBL" id="GAP87314.2"/>
    </source>
</evidence>
<keyword evidence="2" id="KW-0294">Fucose metabolism</keyword>
<evidence type="ECO:0000256" key="3">
    <source>
        <dbReference type="ARBA" id="ARBA00023277"/>
    </source>
</evidence>
<dbReference type="InterPro" id="IPR019378">
    <property type="entry name" value="GDP-Fuc_O-FucTrfase"/>
</dbReference>
<reference evidence="5" key="1">
    <citation type="submission" date="2016-03" db="EMBL/GenBank/DDBJ databases">
        <title>Draft genome sequence of Rosellinia necatrix.</title>
        <authorList>
            <person name="Kanematsu S."/>
        </authorList>
    </citation>
    <scope>NUCLEOTIDE SEQUENCE [LARGE SCALE GENOMIC DNA]</scope>
    <source>
        <strain evidence="5">W97</strain>
    </source>
</reference>
<dbReference type="CDD" id="cd11296">
    <property type="entry name" value="O-FucT_like"/>
    <property type="match status" value="1"/>
</dbReference>
<gene>
    <name evidence="5" type="ORF">SAMD00023353_2700990</name>
</gene>
<dbReference type="Pfam" id="PF10250">
    <property type="entry name" value="O-FucT"/>
    <property type="match status" value="1"/>
</dbReference>
<sequence length="499" mass="54519">MAVQRLSARRVAVAALALCTATLLVFWHSHSRLSNISSSRPYGVATDTDTDSDAHAHPDSSSDTAAAAAPDLSSARAPFVAWPLRRLCAEQVASGDVVPGLVFLCDSNSGGPGNIRNYVLTCVRYAVEAGATGLQVPRIRARSAGDRADLFSAHEPLGYMFSEAHFRAAMADACPHISLFPGGGDGDGDGGLEAIPGVAAKAARENVPPERMVRRVTPKHFGGLRAGCDERDPNRHTDRFGRAFRAWLAGLAADFDLPPASWRDPVLVRLSWGVLWDWPVLRDGPELAATFGGLLRIREDVLELADRVVGAMREVAASEAEKSRGGNGGGGGGGGDARFLGIHLRTEEDALSQWPTYENQSKGYIHRAQKEGFRGGVAYLASGSEKEIRRFSKDAQTQMDLKVMSKYGLVRGKELEKLKSLSWDQQALVDFAVLLESDYFVGVSPSSFSINIALKRHLQKEGLYTRQWRVGASDKRSWLVGRYYSYWDDWMFMFDGMWP</sequence>
<dbReference type="Proteomes" id="UP000054516">
    <property type="component" value="Unassembled WGS sequence"/>
</dbReference>
<keyword evidence="3" id="KW-0119">Carbohydrate metabolism</keyword>
<name>A0A1W2TGT8_ROSNE</name>
<protein>
    <submittedName>
        <fullName evidence="5">Putative alternative oxidase</fullName>
    </submittedName>
</protein>
<feature type="region of interest" description="Disordered" evidence="4">
    <location>
        <begin position="40"/>
        <end position="67"/>
    </location>
</feature>
<evidence type="ECO:0000256" key="2">
    <source>
        <dbReference type="ARBA" id="ARBA00023253"/>
    </source>
</evidence>
<evidence type="ECO:0000256" key="1">
    <source>
        <dbReference type="ARBA" id="ARBA00022679"/>
    </source>
</evidence>
<keyword evidence="1" id="KW-0808">Transferase</keyword>